<accession>A0ABP0V5D1</accession>
<keyword evidence="1" id="KW-1133">Transmembrane helix</keyword>
<protein>
    <recommendedName>
        <fullName evidence="4">EamA domain-containing protein</fullName>
    </recommendedName>
</protein>
<organism evidence="2 3">
    <name type="scientific">Sphagnum jensenii</name>
    <dbReference type="NCBI Taxonomy" id="128206"/>
    <lineage>
        <taxon>Eukaryota</taxon>
        <taxon>Viridiplantae</taxon>
        <taxon>Streptophyta</taxon>
        <taxon>Embryophyta</taxon>
        <taxon>Bryophyta</taxon>
        <taxon>Sphagnophytina</taxon>
        <taxon>Sphagnopsida</taxon>
        <taxon>Sphagnales</taxon>
        <taxon>Sphagnaceae</taxon>
        <taxon>Sphagnum</taxon>
    </lineage>
</organism>
<keyword evidence="3" id="KW-1185">Reference proteome</keyword>
<evidence type="ECO:0000256" key="1">
    <source>
        <dbReference type="SAM" id="Phobius"/>
    </source>
</evidence>
<dbReference type="Proteomes" id="UP001497444">
    <property type="component" value="Unassembled WGS sequence"/>
</dbReference>
<evidence type="ECO:0008006" key="4">
    <source>
        <dbReference type="Google" id="ProtNLM"/>
    </source>
</evidence>
<feature type="transmembrane region" description="Helical" evidence="1">
    <location>
        <begin position="68"/>
        <end position="86"/>
    </location>
</feature>
<feature type="transmembrane region" description="Helical" evidence="1">
    <location>
        <begin position="42"/>
        <end position="62"/>
    </location>
</feature>
<evidence type="ECO:0000313" key="3">
    <source>
        <dbReference type="Proteomes" id="UP001497444"/>
    </source>
</evidence>
<keyword evidence="1" id="KW-0812">Transmembrane</keyword>
<dbReference type="EMBL" id="CAXAQS010000005">
    <property type="protein sequence ID" value="CAK9249576.1"/>
    <property type="molecule type" value="Genomic_DNA"/>
</dbReference>
<proteinExistence type="predicted"/>
<sequence>MQALSHSNVETVIVFRACSPIAVTVIEYFFMDRAWPTLRSTFSLGLVAVGALIYCISDSQFAMDGVAAYSWVLVYFFLIVFEMTYGKKLTSTVKMESLWGPVLYCNTLAALPMFLLGYIRNDYENIAEKLMEIPANGALVILFTCVTGTLIGYDISRST</sequence>
<keyword evidence="1" id="KW-0472">Membrane</keyword>
<feature type="transmembrane region" description="Helical" evidence="1">
    <location>
        <begin position="98"/>
        <end position="121"/>
    </location>
</feature>
<evidence type="ECO:0000313" key="2">
    <source>
        <dbReference type="EMBL" id="CAK9249576.1"/>
    </source>
</evidence>
<gene>
    <name evidence="2" type="ORF">CSSPJE1EN1_LOCUS24954</name>
</gene>
<name>A0ABP0V5D1_9BRYO</name>
<comment type="caution">
    <text evidence="2">The sequence shown here is derived from an EMBL/GenBank/DDBJ whole genome shotgun (WGS) entry which is preliminary data.</text>
</comment>
<feature type="transmembrane region" description="Helical" evidence="1">
    <location>
        <begin position="133"/>
        <end position="153"/>
    </location>
</feature>
<reference evidence="2" key="1">
    <citation type="submission" date="2024-02" db="EMBL/GenBank/DDBJ databases">
        <authorList>
            <consortium name="ELIXIR-Norway"/>
            <consortium name="Elixir Norway"/>
        </authorList>
    </citation>
    <scope>NUCLEOTIDE SEQUENCE</scope>
</reference>
<feature type="transmembrane region" description="Helical" evidence="1">
    <location>
        <begin position="12"/>
        <end position="30"/>
    </location>
</feature>